<accession>A0A6N2T0J0</accession>
<feature type="transmembrane region" description="Helical" evidence="1">
    <location>
        <begin position="299"/>
        <end position="318"/>
    </location>
</feature>
<name>A0A6N2T0J0_9FIRM</name>
<evidence type="ECO:0000313" key="2">
    <source>
        <dbReference type="EMBL" id="VYS97991.1"/>
    </source>
</evidence>
<reference evidence="2" key="1">
    <citation type="submission" date="2019-11" db="EMBL/GenBank/DDBJ databases">
        <authorList>
            <person name="Feng L."/>
        </authorList>
    </citation>
    <scope>NUCLEOTIDE SEQUENCE</scope>
    <source>
        <strain evidence="2">AundefinedLFYP135</strain>
    </source>
</reference>
<feature type="transmembrane region" description="Helical" evidence="1">
    <location>
        <begin position="457"/>
        <end position="481"/>
    </location>
</feature>
<dbReference type="Gene3D" id="3.40.50.1820">
    <property type="entry name" value="alpha/beta hydrolase"/>
    <property type="match status" value="1"/>
</dbReference>
<feature type="transmembrane region" description="Helical" evidence="1">
    <location>
        <begin position="397"/>
        <end position="419"/>
    </location>
</feature>
<feature type="transmembrane region" description="Helical" evidence="1">
    <location>
        <begin position="431"/>
        <end position="451"/>
    </location>
</feature>
<dbReference type="SUPFAM" id="SSF53474">
    <property type="entry name" value="alpha/beta-Hydrolases"/>
    <property type="match status" value="1"/>
</dbReference>
<feature type="transmembrane region" description="Helical" evidence="1">
    <location>
        <begin position="488"/>
        <end position="507"/>
    </location>
</feature>
<organism evidence="2">
    <name type="scientific">uncultured Anaerotruncus sp</name>
    <dbReference type="NCBI Taxonomy" id="905011"/>
    <lineage>
        <taxon>Bacteria</taxon>
        <taxon>Bacillati</taxon>
        <taxon>Bacillota</taxon>
        <taxon>Clostridia</taxon>
        <taxon>Eubacteriales</taxon>
        <taxon>Oscillospiraceae</taxon>
        <taxon>Anaerotruncus</taxon>
        <taxon>environmental samples</taxon>
    </lineage>
</organism>
<gene>
    <name evidence="2" type="ORF">AULFYP135_01156</name>
</gene>
<proteinExistence type="predicted"/>
<dbReference type="InterPro" id="IPR029058">
    <property type="entry name" value="AB_hydrolase_fold"/>
</dbReference>
<evidence type="ECO:0000256" key="1">
    <source>
        <dbReference type="SAM" id="Phobius"/>
    </source>
</evidence>
<dbReference type="AlphaFoldDB" id="A0A6N2T0J0"/>
<sequence length="508" mass="54541">MKLQDKHLSTLLIALAVLVAAALVILDLPLDQGRSSLSYQGESIGSYYPASPSQGFALLLAEPEGSERYRLKPIIRLAQEADLPVLTLNLEEVDLAFAMEALSNTAGVEEEDILLAAYGRASQTLLEEAAYLEGGEAGAGLALFAPLTSPEAFEPGEITLPTLILGTTSDDVAPPEQLAQLYNSLSGDEILATGFGIKADQQDISLRIVSGVFHAHNTYSREITTAFSQWLWDTYAIQIPEVSPGSTVRPLLWAGLYLFWGLAMVFLYRQLSHSALEVSYSLLSVKGAPSGRYITRKSLYWQLALPLAAVIFGVLWLLPLELPLLSIAFLSWLAANAGLSCYLYRSGKMPGVSTLARPPLAPLGGKRVGLSLLLTAVTFLWGVVLARSGFMGWDASLPHWIAFAIALPICGLASGLFTYESLVMEEFKISLPVRIGLQLVQFLPLAAAGAFCVPINYWSGVLICVIGLATLWAVLLLCRVVQYLSGSLVTSGLCGGLLLAAFFTLAAV</sequence>
<keyword evidence="1" id="KW-0472">Membrane</keyword>
<keyword evidence="1" id="KW-1133">Transmembrane helix</keyword>
<feature type="transmembrane region" description="Helical" evidence="1">
    <location>
        <begin position="324"/>
        <end position="344"/>
    </location>
</feature>
<protein>
    <submittedName>
        <fullName evidence="2">Uncharacterized protein</fullName>
    </submittedName>
</protein>
<feature type="transmembrane region" description="Helical" evidence="1">
    <location>
        <begin position="251"/>
        <end position="268"/>
    </location>
</feature>
<keyword evidence="1" id="KW-0812">Transmembrane</keyword>
<dbReference type="EMBL" id="CACRSL010000003">
    <property type="protein sequence ID" value="VYS97991.1"/>
    <property type="molecule type" value="Genomic_DNA"/>
</dbReference>
<feature type="transmembrane region" description="Helical" evidence="1">
    <location>
        <begin position="365"/>
        <end position="385"/>
    </location>
</feature>